<gene>
    <name evidence="2" type="ORF">MicloDRAFT_00033760</name>
</gene>
<feature type="coiled-coil region" evidence="1">
    <location>
        <begin position="90"/>
        <end position="152"/>
    </location>
</feature>
<keyword evidence="3" id="KW-1185">Reference proteome</keyword>
<dbReference type="eggNOG" id="COG1196">
    <property type="taxonomic scope" value="Bacteria"/>
</dbReference>
<dbReference type="AlphaFoldDB" id="I4YS84"/>
<organism evidence="2 3">
    <name type="scientific">Microvirga lotononidis</name>
    <dbReference type="NCBI Taxonomy" id="864069"/>
    <lineage>
        <taxon>Bacteria</taxon>
        <taxon>Pseudomonadati</taxon>
        <taxon>Pseudomonadota</taxon>
        <taxon>Alphaproteobacteria</taxon>
        <taxon>Hyphomicrobiales</taxon>
        <taxon>Methylobacteriaceae</taxon>
        <taxon>Microvirga</taxon>
    </lineage>
</organism>
<accession>I4YS84</accession>
<sequence>MNQILRLLYADQISPIDKIFRYQQFDDAVTRQTVGDLLCGAFSDQYYRAQIRSKEAAEDFKEVNLKIKSILKMYSAEKVPLTREWLEAERVTTEADLNAKNRKIEEIENAIFHAQFDDRLTLNDQEETYKKLVELQSLIATIEEQITQKTLEQADSTQFIEAIENKLFQLQSSHAVIEEFGRLEFQFCPSCLEPVEHHGVEGACTLCKEPFEKSRTRSRSLKLINEFSRQREQSLELQALRDLEIRELRSKLAREKELWEQANRHYRVSVKTPTTAMRAELRSLNREVGYLIKKLEELAGRSEIISQLEELSSEREKLQAELDNLSALIERESNRNRERISNARQKIERIVIDFLRNDLARQSTFDNARNVDFEFDGNRVAVNGDSFFSASSMVYLKNSFLAAFAYAAANDSTFYHPRLLIMDTVEDKGMEPQRSKNFQIQLQKKSEAALSEHQVIIATSMIAEELNNDKYTVGDYYTHNNRTLKVM</sequence>
<keyword evidence="1" id="KW-0175">Coiled coil</keyword>
<dbReference type="STRING" id="864069.MicloDRAFT_00033760"/>
<evidence type="ECO:0000313" key="2">
    <source>
        <dbReference type="EMBL" id="EIM26826.1"/>
    </source>
</evidence>
<dbReference type="HOGENOM" id="CLU_029252_0_0_5"/>
<name>I4YS84_9HYPH</name>
<evidence type="ECO:0000313" key="3">
    <source>
        <dbReference type="Proteomes" id="UP000003947"/>
    </source>
</evidence>
<evidence type="ECO:0000256" key="1">
    <source>
        <dbReference type="SAM" id="Coils"/>
    </source>
</evidence>
<protein>
    <submittedName>
        <fullName evidence="2">Uncharacterized protein</fullName>
    </submittedName>
</protein>
<dbReference type="PATRIC" id="fig|864069.3.peg.3677"/>
<dbReference type="Proteomes" id="UP000003947">
    <property type="component" value="Unassembled WGS sequence"/>
</dbReference>
<reference evidence="2 3" key="1">
    <citation type="submission" date="2012-02" db="EMBL/GenBank/DDBJ databases">
        <title>Improved High-Quality Draft sequence of Microvirga sp. WSM3557.</title>
        <authorList>
            <consortium name="US DOE Joint Genome Institute"/>
            <person name="Lucas S."/>
            <person name="Han J."/>
            <person name="Lapidus A."/>
            <person name="Cheng J.-F."/>
            <person name="Goodwin L."/>
            <person name="Pitluck S."/>
            <person name="Peters L."/>
            <person name="Zhang X."/>
            <person name="Detter J.C."/>
            <person name="Han C."/>
            <person name="Tapia R."/>
            <person name="Land M."/>
            <person name="Hauser L."/>
            <person name="Kyrpides N."/>
            <person name="Ivanova N."/>
            <person name="Pagani I."/>
            <person name="Brau L."/>
            <person name="Yates R."/>
            <person name="O'Hara G."/>
            <person name="Rui T."/>
            <person name="Howieson J."/>
            <person name="Reeve W."/>
            <person name="Woyke T."/>
        </authorList>
    </citation>
    <scope>NUCLEOTIDE SEQUENCE [LARGE SCALE GENOMIC DNA]</scope>
    <source>
        <strain evidence="2 3">WSM3557</strain>
    </source>
</reference>
<dbReference type="EMBL" id="JH660645">
    <property type="protein sequence ID" value="EIM26826.1"/>
    <property type="molecule type" value="Genomic_DNA"/>
</dbReference>
<feature type="coiled-coil region" evidence="1">
    <location>
        <begin position="301"/>
        <end position="335"/>
    </location>
</feature>
<proteinExistence type="predicted"/>